<dbReference type="SMART" id="SM00267">
    <property type="entry name" value="GGDEF"/>
    <property type="match status" value="1"/>
</dbReference>
<dbReference type="EC" id="2.7.7.65" evidence="1"/>
<dbReference type="AlphaFoldDB" id="A0A1W9L0U1"/>
<comment type="caution">
    <text evidence="4">The sequence shown here is derived from an EMBL/GenBank/DDBJ whole genome shotgun (WGS) entry which is preliminary data.</text>
</comment>
<accession>A0A1W9L0U1</accession>
<dbReference type="Proteomes" id="UP000192505">
    <property type="component" value="Unassembled WGS sequence"/>
</dbReference>
<gene>
    <name evidence="4" type="ORF">BWK72_00275</name>
</gene>
<reference evidence="4 5" key="1">
    <citation type="submission" date="2017-01" db="EMBL/GenBank/DDBJ databases">
        <title>Novel large sulfur bacteria in the metagenomes of groundwater-fed chemosynthetic microbial mats in the Lake Huron basin.</title>
        <authorList>
            <person name="Sharrar A.M."/>
            <person name="Flood B.E."/>
            <person name="Bailey J.V."/>
            <person name="Jones D.S."/>
            <person name="Biddanda B."/>
            <person name="Ruberg S.A."/>
            <person name="Marcus D.N."/>
            <person name="Dick G.J."/>
        </authorList>
    </citation>
    <scope>NUCLEOTIDE SEQUENCE [LARGE SCALE GENOMIC DNA]</scope>
    <source>
        <strain evidence="4">A7</strain>
    </source>
</reference>
<dbReference type="PANTHER" id="PTHR45138">
    <property type="entry name" value="REGULATORY COMPONENTS OF SENSORY TRANSDUCTION SYSTEM"/>
    <property type="match status" value="1"/>
</dbReference>
<name>A0A1W9L0U1_9BURK</name>
<dbReference type="GO" id="GO:1902201">
    <property type="term" value="P:negative regulation of bacterial-type flagellum-dependent cell motility"/>
    <property type="evidence" value="ECO:0007669"/>
    <property type="project" value="TreeGrafter"/>
</dbReference>
<dbReference type="PANTHER" id="PTHR45138:SF9">
    <property type="entry name" value="DIGUANYLATE CYCLASE DGCM-RELATED"/>
    <property type="match status" value="1"/>
</dbReference>
<dbReference type="CDD" id="cd01949">
    <property type="entry name" value="GGDEF"/>
    <property type="match status" value="1"/>
</dbReference>
<dbReference type="InterPro" id="IPR029787">
    <property type="entry name" value="Nucleotide_cyclase"/>
</dbReference>
<dbReference type="Pfam" id="PF00990">
    <property type="entry name" value="GGDEF"/>
    <property type="match status" value="1"/>
</dbReference>
<dbReference type="GO" id="GO:0052621">
    <property type="term" value="F:diguanylate cyclase activity"/>
    <property type="evidence" value="ECO:0007669"/>
    <property type="project" value="UniProtKB-EC"/>
</dbReference>
<protein>
    <recommendedName>
        <fullName evidence="1">diguanylate cyclase</fullName>
        <ecNumber evidence="1">2.7.7.65</ecNumber>
    </recommendedName>
</protein>
<feature type="domain" description="GGDEF" evidence="3">
    <location>
        <begin position="204"/>
        <end position="333"/>
    </location>
</feature>
<evidence type="ECO:0000313" key="4">
    <source>
        <dbReference type="EMBL" id="OQW90248.1"/>
    </source>
</evidence>
<dbReference type="GO" id="GO:0043709">
    <property type="term" value="P:cell adhesion involved in single-species biofilm formation"/>
    <property type="evidence" value="ECO:0007669"/>
    <property type="project" value="TreeGrafter"/>
</dbReference>
<evidence type="ECO:0000259" key="3">
    <source>
        <dbReference type="PROSITE" id="PS50887"/>
    </source>
</evidence>
<dbReference type="InterPro" id="IPR050469">
    <property type="entry name" value="Diguanylate_Cyclase"/>
</dbReference>
<evidence type="ECO:0000256" key="2">
    <source>
        <dbReference type="ARBA" id="ARBA00034247"/>
    </source>
</evidence>
<dbReference type="PROSITE" id="PS50887">
    <property type="entry name" value="GGDEF"/>
    <property type="match status" value="1"/>
</dbReference>
<dbReference type="SUPFAM" id="SSF55073">
    <property type="entry name" value="Nucleotide cyclase"/>
    <property type="match status" value="1"/>
</dbReference>
<dbReference type="NCBIfam" id="TIGR00254">
    <property type="entry name" value="GGDEF"/>
    <property type="match status" value="1"/>
</dbReference>
<evidence type="ECO:0000313" key="5">
    <source>
        <dbReference type="Proteomes" id="UP000192505"/>
    </source>
</evidence>
<proteinExistence type="predicted"/>
<organism evidence="4 5">
    <name type="scientific">Rhodoferax ferrireducens</name>
    <dbReference type="NCBI Taxonomy" id="192843"/>
    <lineage>
        <taxon>Bacteria</taxon>
        <taxon>Pseudomonadati</taxon>
        <taxon>Pseudomonadota</taxon>
        <taxon>Betaproteobacteria</taxon>
        <taxon>Burkholderiales</taxon>
        <taxon>Comamonadaceae</taxon>
        <taxon>Rhodoferax</taxon>
    </lineage>
</organism>
<dbReference type="InterPro" id="IPR043128">
    <property type="entry name" value="Rev_trsase/Diguanyl_cyclase"/>
</dbReference>
<dbReference type="Gene3D" id="3.30.70.270">
    <property type="match status" value="1"/>
</dbReference>
<comment type="catalytic activity">
    <reaction evidence="2">
        <text>2 GTP = 3',3'-c-di-GMP + 2 diphosphate</text>
        <dbReference type="Rhea" id="RHEA:24898"/>
        <dbReference type="ChEBI" id="CHEBI:33019"/>
        <dbReference type="ChEBI" id="CHEBI:37565"/>
        <dbReference type="ChEBI" id="CHEBI:58805"/>
        <dbReference type="EC" id="2.7.7.65"/>
    </reaction>
</comment>
<evidence type="ECO:0000256" key="1">
    <source>
        <dbReference type="ARBA" id="ARBA00012528"/>
    </source>
</evidence>
<dbReference type="EMBL" id="MTEI01000001">
    <property type="protein sequence ID" value="OQW90248.1"/>
    <property type="molecule type" value="Genomic_DNA"/>
</dbReference>
<sequence>MSTFIEHIVKLTNHRDRDLLELTLSKALIDLLPLERIVIARVMREDGVSRWLEVARLDAKGGGRVIDPQRVDFQSLVKLQDASDRFKCLQSRSLVEVAWAGPEGPRITLLPLFSDSRLEDSGVLELHSEAPLNPDDLALVEALRQVYRNMYSLLEYSDRDPLTGLLNRKSLDDAFYSAVLEDLDGTAPAMDSAPDQERRHRVPANYWLGSASIDNYDLISDKHGPGAGEEVLLRVARIMGSTFRTYDRLYHFGVEKFGVLMHCPDEALVLSAFERFRAGVEKTHFPQVGRVTVSCGFTTVRADDSPASALDNTERAVDFARRGGGNKACSHPGLVRRGFFGPVPVLDEDAVVA</sequence>
<dbReference type="InterPro" id="IPR000160">
    <property type="entry name" value="GGDEF_dom"/>
</dbReference>
<dbReference type="GO" id="GO:0005886">
    <property type="term" value="C:plasma membrane"/>
    <property type="evidence" value="ECO:0007669"/>
    <property type="project" value="TreeGrafter"/>
</dbReference>